<dbReference type="InterPro" id="IPR037171">
    <property type="entry name" value="NagB/RpiA_transferase-like"/>
</dbReference>
<dbReference type="Proteomes" id="UP001564626">
    <property type="component" value="Unassembled WGS sequence"/>
</dbReference>
<accession>A0ABV4CJ05</accession>
<dbReference type="InterPro" id="IPR004165">
    <property type="entry name" value="CoA_trans_fam_I"/>
</dbReference>
<comment type="similarity">
    <text evidence="1">Belongs to the 3-oxoacid CoA-transferase subunit B family.</text>
</comment>
<protein>
    <submittedName>
        <fullName evidence="2">CoA-transferase subunit beta</fullName>
    </submittedName>
</protein>
<reference evidence="2 3" key="1">
    <citation type="submission" date="2024-08" db="EMBL/GenBank/DDBJ databases">
        <title>Genome mining of Saccharopolyspora cebuensis PGLac3 from Nigerian medicinal plant.</title>
        <authorList>
            <person name="Ezeobiora C.E."/>
            <person name="Igbokwe N.H."/>
            <person name="Amin D.H."/>
            <person name="Mendie U.E."/>
        </authorList>
    </citation>
    <scope>NUCLEOTIDE SEQUENCE [LARGE SCALE GENOMIC DNA]</scope>
    <source>
        <strain evidence="2 3">PGLac3</strain>
    </source>
</reference>
<proteinExistence type="inferred from homology"/>
<keyword evidence="3" id="KW-1185">Reference proteome</keyword>
<evidence type="ECO:0000313" key="3">
    <source>
        <dbReference type="Proteomes" id="UP001564626"/>
    </source>
</evidence>
<dbReference type="PANTHER" id="PTHR43293">
    <property type="entry name" value="ACETATE COA-TRANSFERASE YDIF"/>
    <property type="match status" value="1"/>
</dbReference>
<dbReference type="Gene3D" id="3.40.1080.10">
    <property type="entry name" value="Glutaconate Coenzyme A-transferase"/>
    <property type="match status" value="1"/>
</dbReference>
<dbReference type="EMBL" id="JBGEHV010000015">
    <property type="protein sequence ID" value="MEY8039821.1"/>
    <property type="molecule type" value="Genomic_DNA"/>
</dbReference>
<sequence length="250" mass="27156">MTDDVTRAEVCTAACADTWRDAGCVLASPIGLIPALGARLARLTSAPELLLTDGEALLLAEPPPLGAERGAGPVEGWMPYRRVLDLLAGGRRQVMMGASQIDRHGNQNISRIGPWDKPSVQLIGVRGAPGNTINHTTNYWVPRHGERVFVDSVDLVSGVGHDRARRAGARFHDVRVVVTDLAVLDFTGPDRTMRLRSVHPGVTPEQVQQRTGFPLAVDEVAETRLPTGEELDLIRRTLDPDGLRHREVPA</sequence>
<comment type="caution">
    <text evidence="2">The sequence shown here is derived from an EMBL/GenBank/DDBJ whole genome shotgun (WGS) entry which is preliminary data.</text>
</comment>
<organism evidence="2 3">
    <name type="scientific">Saccharopolyspora cebuensis</name>
    <dbReference type="NCBI Taxonomy" id="418759"/>
    <lineage>
        <taxon>Bacteria</taxon>
        <taxon>Bacillati</taxon>
        <taxon>Actinomycetota</taxon>
        <taxon>Actinomycetes</taxon>
        <taxon>Pseudonocardiales</taxon>
        <taxon>Pseudonocardiaceae</taxon>
        <taxon>Saccharopolyspora</taxon>
    </lineage>
</organism>
<dbReference type="RefSeq" id="WP_345363989.1">
    <property type="nucleotide sequence ID" value="NZ_BAABII010000010.1"/>
</dbReference>
<evidence type="ECO:0000256" key="1">
    <source>
        <dbReference type="ARBA" id="ARBA00007047"/>
    </source>
</evidence>
<gene>
    <name evidence="2" type="ORF">AB8O55_10475</name>
</gene>
<evidence type="ECO:0000313" key="2">
    <source>
        <dbReference type="EMBL" id="MEY8039821.1"/>
    </source>
</evidence>
<dbReference type="SMART" id="SM00882">
    <property type="entry name" value="CoA_trans"/>
    <property type="match status" value="1"/>
</dbReference>
<dbReference type="PANTHER" id="PTHR43293:SF3">
    <property type="entry name" value="CHOLESTEROL RING-CLEAVING HYDROLASE IPDB SUBUNIT"/>
    <property type="match status" value="1"/>
</dbReference>
<name>A0ABV4CJ05_9PSEU</name>
<dbReference type="SUPFAM" id="SSF100950">
    <property type="entry name" value="NagB/RpiA/CoA transferase-like"/>
    <property type="match status" value="1"/>
</dbReference>